<evidence type="ECO:0000313" key="3">
    <source>
        <dbReference type="Proteomes" id="UP000812966"/>
    </source>
</evidence>
<dbReference type="SMART" id="SM00829">
    <property type="entry name" value="PKS_ER"/>
    <property type="match status" value="1"/>
</dbReference>
<reference evidence="2" key="1">
    <citation type="submission" date="2020-04" db="EMBL/GenBank/DDBJ databases">
        <title>Analysis of mating type loci in Filobasidium floriforme.</title>
        <authorList>
            <person name="Nowrousian M."/>
        </authorList>
    </citation>
    <scope>NUCLEOTIDE SEQUENCE</scope>
    <source>
        <strain evidence="2">CBS 6242</strain>
    </source>
</reference>
<dbReference type="CDD" id="cd08249">
    <property type="entry name" value="enoyl_reductase_like"/>
    <property type="match status" value="1"/>
</dbReference>
<sequence>MTTEFPQTIRAVVTNPKLASLELKEIPFASRSDIIYLGPNAVVVRNQAIALNPLSPQYAYEGWAADKSAVMGTDGAGTVIAVGSNVKHVKVGDRVSGMVFGASSQSNGTFAESTCSVTSMVMQSAPTALQADERCHSGYSHGIRCCPFHFEWHDAAPDACGHSGATAVGHHAVQLAHLSGYRVFTTASPANHQRLLELGADKCFDYRSPSVVDDIKAAAGEQGIYAAYDTPASNGSTANSIGPNGGRVMSTVPADASLQARRSDVEVGFVLVYTMVGYPFKFANGFDFPALHEDNRRALEWVTQKLPALLEGWQEGQGSARYKPQKLRFNHGLDKAHEGVAILGKGAYQAEKLVYLI</sequence>
<dbReference type="InterPro" id="IPR036291">
    <property type="entry name" value="NAD(P)-bd_dom_sf"/>
</dbReference>
<dbReference type="GO" id="GO:0016651">
    <property type="term" value="F:oxidoreductase activity, acting on NAD(P)H"/>
    <property type="evidence" value="ECO:0007669"/>
    <property type="project" value="InterPro"/>
</dbReference>
<evidence type="ECO:0000313" key="2">
    <source>
        <dbReference type="EMBL" id="KAG7527611.1"/>
    </source>
</evidence>
<dbReference type="InterPro" id="IPR013154">
    <property type="entry name" value="ADH-like_N"/>
</dbReference>
<dbReference type="InterPro" id="IPR047122">
    <property type="entry name" value="Trans-enoyl_RdTase-like"/>
</dbReference>
<gene>
    <name evidence="2" type="ORF">FFLO_06758</name>
</gene>
<dbReference type="Proteomes" id="UP000812966">
    <property type="component" value="Unassembled WGS sequence"/>
</dbReference>
<dbReference type="SUPFAM" id="SSF51735">
    <property type="entry name" value="NAD(P)-binding Rossmann-fold domains"/>
    <property type="match status" value="1"/>
</dbReference>
<dbReference type="SUPFAM" id="SSF50129">
    <property type="entry name" value="GroES-like"/>
    <property type="match status" value="1"/>
</dbReference>
<dbReference type="EMBL" id="JABELV010000256">
    <property type="protein sequence ID" value="KAG7527611.1"/>
    <property type="molecule type" value="Genomic_DNA"/>
</dbReference>
<keyword evidence="3" id="KW-1185">Reference proteome</keyword>
<dbReference type="PANTHER" id="PTHR45348:SF2">
    <property type="entry name" value="ZINC-TYPE ALCOHOL DEHYDROGENASE-LIKE PROTEIN C2E1P3.01"/>
    <property type="match status" value="1"/>
</dbReference>
<dbReference type="InterPro" id="IPR011032">
    <property type="entry name" value="GroES-like_sf"/>
</dbReference>
<feature type="domain" description="Enoyl reductase (ER)" evidence="1">
    <location>
        <begin position="29"/>
        <end position="355"/>
    </location>
</feature>
<dbReference type="Gene3D" id="3.40.50.720">
    <property type="entry name" value="NAD(P)-binding Rossmann-like Domain"/>
    <property type="match status" value="1"/>
</dbReference>
<dbReference type="InterPro" id="IPR020843">
    <property type="entry name" value="ER"/>
</dbReference>
<proteinExistence type="predicted"/>
<dbReference type="Pfam" id="PF00107">
    <property type="entry name" value="ADH_zinc_N"/>
    <property type="match status" value="1"/>
</dbReference>
<organism evidence="2 3">
    <name type="scientific">Filobasidium floriforme</name>
    <dbReference type="NCBI Taxonomy" id="5210"/>
    <lineage>
        <taxon>Eukaryota</taxon>
        <taxon>Fungi</taxon>
        <taxon>Dikarya</taxon>
        <taxon>Basidiomycota</taxon>
        <taxon>Agaricomycotina</taxon>
        <taxon>Tremellomycetes</taxon>
        <taxon>Filobasidiales</taxon>
        <taxon>Filobasidiaceae</taxon>
        <taxon>Filobasidium</taxon>
    </lineage>
</organism>
<dbReference type="PANTHER" id="PTHR45348">
    <property type="entry name" value="HYPOTHETICAL OXIDOREDUCTASE (EUROFUNG)"/>
    <property type="match status" value="1"/>
</dbReference>
<dbReference type="Pfam" id="PF08240">
    <property type="entry name" value="ADH_N"/>
    <property type="match status" value="1"/>
</dbReference>
<dbReference type="Gene3D" id="3.90.180.10">
    <property type="entry name" value="Medium-chain alcohol dehydrogenases, catalytic domain"/>
    <property type="match status" value="1"/>
</dbReference>
<protein>
    <recommendedName>
        <fullName evidence="1">Enoyl reductase (ER) domain-containing protein</fullName>
    </recommendedName>
</protein>
<accession>A0A8K0JJX0</accession>
<dbReference type="AlphaFoldDB" id="A0A8K0JJX0"/>
<comment type="caution">
    <text evidence="2">The sequence shown here is derived from an EMBL/GenBank/DDBJ whole genome shotgun (WGS) entry which is preliminary data.</text>
</comment>
<name>A0A8K0JJX0_9TREE</name>
<evidence type="ECO:0000259" key="1">
    <source>
        <dbReference type="SMART" id="SM00829"/>
    </source>
</evidence>
<dbReference type="InterPro" id="IPR013149">
    <property type="entry name" value="ADH-like_C"/>
</dbReference>